<dbReference type="Pfam" id="PF00201">
    <property type="entry name" value="UDPGT"/>
    <property type="match status" value="1"/>
</dbReference>
<evidence type="ECO:0000256" key="2">
    <source>
        <dbReference type="ARBA" id="ARBA00009995"/>
    </source>
</evidence>
<keyword evidence="7" id="KW-1185">Reference proteome</keyword>
<dbReference type="PANTHER" id="PTHR48048">
    <property type="entry name" value="GLYCOSYLTRANSFERASE"/>
    <property type="match status" value="1"/>
</dbReference>
<reference evidence="8" key="1">
    <citation type="submission" date="2025-08" db="UniProtKB">
        <authorList>
            <consortium name="RefSeq"/>
        </authorList>
    </citation>
    <scope>IDENTIFICATION</scope>
    <source>
        <tissue evidence="8">Stem</tissue>
    </source>
</reference>
<evidence type="ECO:0000256" key="5">
    <source>
        <dbReference type="RuleBase" id="RU362057"/>
    </source>
</evidence>
<dbReference type="InParanoid" id="A0A1S3B0G6"/>
<dbReference type="InterPro" id="IPR002213">
    <property type="entry name" value="UDP_glucos_trans"/>
</dbReference>
<feature type="coiled-coil region" evidence="6">
    <location>
        <begin position="424"/>
        <end position="451"/>
    </location>
</feature>
<dbReference type="eggNOG" id="KOG1192">
    <property type="taxonomic scope" value="Eukaryota"/>
</dbReference>
<dbReference type="RefSeq" id="XP_008440340.2">
    <property type="nucleotide sequence ID" value="XM_008442118.2"/>
</dbReference>
<keyword evidence="4" id="KW-0328">Glycosyltransferase</keyword>
<comment type="pathway">
    <text evidence="1">Secondary metabolite biosynthesis; terpenoid biosynthesis.</text>
</comment>
<name>A0A1S3B0G6_CUCME</name>
<dbReference type="SUPFAM" id="SSF53756">
    <property type="entry name" value="UDP-Glycosyltransferase/glycogen phosphorylase"/>
    <property type="match status" value="1"/>
</dbReference>
<dbReference type="InterPro" id="IPR035595">
    <property type="entry name" value="UDP_glycos_trans_CS"/>
</dbReference>
<protein>
    <recommendedName>
        <fullName evidence="5">Glycosyltransferase</fullName>
        <ecNumber evidence="5">2.4.1.-</ecNumber>
    </recommendedName>
</protein>
<dbReference type="Proteomes" id="UP001652600">
    <property type="component" value="Chromosome 12"/>
</dbReference>
<evidence type="ECO:0000313" key="7">
    <source>
        <dbReference type="Proteomes" id="UP001652600"/>
    </source>
</evidence>
<dbReference type="Gramene" id="MELO3C002400.2.1">
    <property type="protein sequence ID" value="MELO3C002400.2.1"/>
    <property type="gene ID" value="MELO3C002400.2"/>
</dbReference>
<evidence type="ECO:0000313" key="8">
    <source>
        <dbReference type="RefSeq" id="XP_008440340.2"/>
    </source>
</evidence>
<sequence length="478" mass="53683">MTIPHHHLVFICTPAIGNLVPAVEFATRLINHDSRFFVTFLSIDIPGTSLVTAYTQSRSSLSPSPNLQFIHFPSLQPPSPNLYHSYVAYLSLIFNSHKPNVKHAISDLQKKLHNSSRIVGIFVDMFTTTFIDVANDLQIPSYLFFASPATFLGLMIHLSKTDHDRFNALIRNSEAEFVLPSYVQSLTVSMLPPTLLTTEDGLFWYGYHGRRYGETKGIVINTFEELEPHALRSLDLDEVPPVYAVGPVVDLGGPGQWQAGEGRLERVVKWLDGQEEGSVVLLSFGSMGSLDEDQVREIAFGLERAGFRFVWVVRQPPKTTIEQPDDYSDLSDVLPEGFLSRTAGQGLVCGWAPQVTILSHRAIGGFVSHCGWNSILESLWFGVPIATWPLYAEQQMNAFEMVKELELAVEIRLDYRKGSKVVTGEELERALRRLMDDNNEVKSRVKRMREKCRVVLVENGSAYNALNSLIEKLTTRTL</sequence>
<dbReference type="KEGG" id="cmo:103484818"/>
<keyword evidence="6" id="KW-0175">Coiled coil</keyword>
<proteinExistence type="inferred from homology"/>
<accession>A0A1S3B0G6</accession>
<organism evidence="7 8">
    <name type="scientific">Cucumis melo</name>
    <name type="common">Muskmelon</name>
    <dbReference type="NCBI Taxonomy" id="3656"/>
    <lineage>
        <taxon>Eukaryota</taxon>
        <taxon>Viridiplantae</taxon>
        <taxon>Streptophyta</taxon>
        <taxon>Embryophyta</taxon>
        <taxon>Tracheophyta</taxon>
        <taxon>Spermatophyta</taxon>
        <taxon>Magnoliopsida</taxon>
        <taxon>eudicotyledons</taxon>
        <taxon>Gunneridae</taxon>
        <taxon>Pentapetalae</taxon>
        <taxon>rosids</taxon>
        <taxon>fabids</taxon>
        <taxon>Cucurbitales</taxon>
        <taxon>Cucurbitaceae</taxon>
        <taxon>Benincaseae</taxon>
        <taxon>Cucumis</taxon>
    </lineage>
</organism>
<gene>
    <name evidence="8" type="primary">LOC103484818</name>
</gene>
<dbReference type="PANTHER" id="PTHR48048:SF81">
    <property type="entry name" value="GLYCOSYLTRANSFERASE"/>
    <property type="match status" value="1"/>
</dbReference>
<dbReference type="CDD" id="cd03784">
    <property type="entry name" value="GT1_Gtf-like"/>
    <property type="match status" value="1"/>
</dbReference>
<comment type="similarity">
    <text evidence="2 4">Belongs to the UDP-glycosyltransferase family.</text>
</comment>
<evidence type="ECO:0000256" key="3">
    <source>
        <dbReference type="ARBA" id="ARBA00022679"/>
    </source>
</evidence>
<evidence type="ECO:0000256" key="4">
    <source>
        <dbReference type="RuleBase" id="RU003718"/>
    </source>
</evidence>
<dbReference type="AlphaFoldDB" id="A0A1S3B0G6"/>
<evidence type="ECO:0000256" key="6">
    <source>
        <dbReference type="SAM" id="Coils"/>
    </source>
</evidence>
<dbReference type="PROSITE" id="PS00375">
    <property type="entry name" value="UDPGT"/>
    <property type="match status" value="1"/>
</dbReference>
<dbReference type="Gene3D" id="3.40.50.2000">
    <property type="entry name" value="Glycogen Phosphorylase B"/>
    <property type="match status" value="2"/>
</dbReference>
<dbReference type="EC" id="2.4.1.-" evidence="5"/>
<evidence type="ECO:0000256" key="1">
    <source>
        <dbReference type="ARBA" id="ARBA00004721"/>
    </source>
</evidence>
<keyword evidence="3 4" id="KW-0808">Transferase</keyword>
<dbReference type="InterPro" id="IPR050481">
    <property type="entry name" value="UDP-glycosyltransf_plant"/>
</dbReference>
<dbReference type="GeneID" id="103484818"/>
<dbReference type="GO" id="GO:0035251">
    <property type="term" value="F:UDP-glucosyltransferase activity"/>
    <property type="evidence" value="ECO:0007669"/>
    <property type="project" value="InterPro"/>
</dbReference>